<dbReference type="NCBIfam" id="TIGR00587">
    <property type="entry name" value="nfo"/>
    <property type="match status" value="1"/>
</dbReference>
<evidence type="ECO:0000256" key="3">
    <source>
        <dbReference type="ARBA" id="ARBA00021759"/>
    </source>
</evidence>
<evidence type="ECO:0000256" key="4">
    <source>
        <dbReference type="ARBA" id="ARBA00022723"/>
    </source>
</evidence>
<feature type="region of interest" description="Disordered" evidence="9">
    <location>
        <begin position="1"/>
        <end position="64"/>
    </location>
</feature>
<accession>A0A8H7KIN1</accession>
<evidence type="ECO:0000313" key="12">
    <source>
        <dbReference type="Proteomes" id="UP000629468"/>
    </source>
</evidence>
<dbReference type="InterPro" id="IPR018246">
    <property type="entry name" value="AP_endonuc_F2_Zn_BS"/>
</dbReference>
<dbReference type="GO" id="GO:0008081">
    <property type="term" value="F:phosphoric diester hydrolase activity"/>
    <property type="evidence" value="ECO:0007669"/>
    <property type="project" value="TreeGrafter"/>
</dbReference>
<comment type="caution">
    <text evidence="11">The sequence shown here is derived from an EMBL/GenBank/DDBJ whole genome shotgun (WGS) entry which is preliminary data.</text>
</comment>
<reference evidence="11 12" key="1">
    <citation type="journal article" name="Sci. Rep.">
        <title>Telomere-to-telomere assembled and centromere annotated genomes of the two main subspecies of the button mushroom Agaricus bisporus reveal especially polymorphic chromosome ends.</title>
        <authorList>
            <person name="Sonnenberg A.S.M."/>
            <person name="Sedaghat-Telgerd N."/>
            <person name="Lavrijssen B."/>
            <person name="Ohm R.A."/>
            <person name="Hendrickx P.M."/>
            <person name="Scholtmeijer K."/>
            <person name="Baars J.J.P."/>
            <person name="van Peer A."/>
        </authorList>
    </citation>
    <scope>NUCLEOTIDE SEQUENCE [LARGE SCALE GENOMIC DNA]</scope>
    <source>
        <strain evidence="11 12">H119_p4</strain>
    </source>
</reference>
<dbReference type="GO" id="GO:0003906">
    <property type="term" value="F:DNA-(apurinic or apyrimidinic site) endonuclease activity"/>
    <property type="evidence" value="ECO:0007669"/>
    <property type="project" value="TreeGrafter"/>
</dbReference>
<keyword evidence="4" id="KW-0479">Metal-binding</keyword>
<dbReference type="PANTHER" id="PTHR21445">
    <property type="entry name" value="ENDONUCLEASE IV ENDODEOXYRIBONUCLEASE IV"/>
    <property type="match status" value="1"/>
</dbReference>
<dbReference type="SUPFAM" id="SSF51658">
    <property type="entry name" value="Xylose isomerase-like"/>
    <property type="match status" value="1"/>
</dbReference>
<dbReference type="PROSITE" id="PS00731">
    <property type="entry name" value="AP_NUCLEASE_F2_3"/>
    <property type="match status" value="1"/>
</dbReference>
<name>A0A8H7KIN1_AGABI</name>
<evidence type="ECO:0000256" key="5">
    <source>
        <dbReference type="ARBA" id="ARBA00022763"/>
    </source>
</evidence>
<dbReference type="PROSITE" id="PS51432">
    <property type="entry name" value="AP_NUCLEASE_F2_4"/>
    <property type="match status" value="1"/>
</dbReference>
<dbReference type="GO" id="GO:0006284">
    <property type="term" value="P:base-excision repair"/>
    <property type="evidence" value="ECO:0007669"/>
    <property type="project" value="TreeGrafter"/>
</dbReference>
<feature type="compositionally biased region" description="Basic and acidic residues" evidence="9">
    <location>
        <begin position="12"/>
        <end position="23"/>
    </location>
</feature>
<evidence type="ECO:0000256" key="8">
    <source>
        <dbReference type="ARBA" id="ARBA00023204"/>
    </source>
</evidence>
<feature type="region of interest" description="Disordered" evidence="9">
    <location>
        <begin position="394"/>
        <end position="423"/>
    </location>
</feature>
<feature type="compositionally biased region" description="Basic residues" evidence="9">
    <location>
        <begin position="400"/>
        <end position="409"/>
    </location>
</feature>
<evidence type="ECO:0000259" key="10">
    <source>
        <dbReference type="Pfam" id="PF01261"/>
    </source>
</evidence>
<sequence length="423" mass="46816">MPQLRRSSRLVSKSEDLDSEKPPAKKRKLSQTKEPAVDDDAAGPRQASEGLRKQRASKPKKEADVQTFLPRVNSPWKVGAHVSSAGGVENTVINAAMIGANAFALFLKSQRKWTSPPLSEDSIKSFKERMIEHKYTADVVLPHGSYLINLGNPDADKREKSYECFIDDLKRCELLGLKYYNFHPGSTVGNATKEESISLIAQCLNRAHRETKYVVTVLENMAGAGNIIGGDFAHLKSIIDGVEDKTRVGVCLDTCHSFAAGYDLRSENAWDELLKQFDETVGLSYLCGMHLNDSKTDLGSKRDRHESIGLGYLGIGAFRNLMNDPRVQNIPLILETPTFEQPIDTWGKEIAMLQKLSSAVSEIPENNSALESIVGDAQTEDQLVAMHKNVVEHCQVSKNKTAKRKSGKKSRNEGTNEDEGEDE</sequence>
<dbReference type="AlphaFoldDB" id="A0A8H7KIN1"/>
<proteinExistence type="inferred from homology"/>
<dbReference type="GO" id="GO:0003677">
    <property type="term" value="F:DNA binding"/>
    <property type="evidence" value="ECO:0007669"/>
    <property type="project" value="InterPro"/>
</dbReference>
<dbReference type="CDD" id="cd00019">
    <property type="entry name" value="AP2Ec"/>
    <property type="match status" value="1"/>
</dbReference>
<dbReference type="Proteomes" id="UP000629468">
    <property type="component" value="Unassembled WGS sequence"/>
</dbReference>
<protein>
    <recommendedName>
        <fullName evidence="3">Apurinic-apyrimidinic endonuclease 1</fullName>
    </recommendedName>
</protein>
<dbReference type="PROSITE" id="PS00730">
    <property type="entry name" value="AP_NUCLEASE_F2_2"/>
    <property type="match status" value="1"/>
</dbReference>
<organism evidence="11 12">
    <name type="scientific">Agaricus bisporus var. burnettii</name>
    <dbReference type="NCBI Taxonomy" id="192524"/>
    <lineage>
        <taxon>Eukaryota</taxon>
        <taxon>Fungi</taxon>
        <taxon>Dikarya</taxon>
        <taxon>Basidiomycota</taxon>
        <taxon>Agaricomycotina</taxon>
        <taxon>Agaricomycetes</taxon>
        <taxon>Agaricomycetidae</taxon>
        <taxon>Agaricales</taxon>
        <taxon>Agaricineae</taxon>
        <taxon>Agaricaceae</taxon>
        <taxon>Agaricus</taxon>
    </lineage>
</organism>
<keyword evidence="7" id="KW-0862">Zinc</keyword>
<dbReference type="HAMAP" id="MF_00152">
    <property type="entry name" value="Nfo"/>
    <property type="match status" value="1"/>
</dbReference>
<evidence type="ECO:0000256" key="1">
    <source>
        <dbReference type="ARBA" id="ARBA00001947"/>
    </source>
</evidence>
<evidence type="ECO:0000256" key="6">
    <source>
        <dbReference type="ARBA" id="ARBA00022801"/>
    </source>
</evidence>
<evidence type="ECO:0000313" key="11">
    <source>
        <dbReference type="EMBL" id="KAF7778401.1"/>
    </source>
</evidence>
<dbReference type="NCBIfam" id="NF002199">
    <property type="entry name" value="PRK01060.1-4"/>
    <property type="match status" value="1"/>
</dbReference>
<dbReference type="FunFam" id="3.20.20.150:FF:000001">
    <property type="entry name" value="Probable endonuclease 4"/>
    <property type="match status" value="1"/>
</dbReference>
<keyword evidence="5" id="KW-0227">DNA damage</keyword>
<evidence type="ECO:0000256" key="9">
    <source>
        <dbReference type="SAM" id="MobiDB-lite"/>
    </source>
</evidence>
<dbReference type="GO" id="GO:0008270">
    <property type="term" value="F:zinc ion binding"/>
    <property type="evidence" value="ECO:0007669"/>
    <property type="project" value="InterPro"/>
</dbReference>
<dbReference type="InterPro" id="IPR036237">
    <property type="entry name" value="Xyl_isomerase-like_sf"/>
</dbReference>
<dbReference type="Pfam" id="PF01261">
    <property type="entry name" value="AP_endonuc_2"/>
    <property type="match status" value="1"/>
</dbReference>
<dbReference type="SMART" id="SM00518">
    <property type="entry name" value="AP2Ec"/>
    <property type="match status" value="1"/>
</dbReference>
<comment type="cofactor">
    <cofactor evidence="1">
        <name>Zn(2+)</name>
        <dbReference type="ChEBI" id="CHEBI:29105"/>
    </cofactor>
</comment>
<gene>
    <name evidence="11" type="ORF">Agabi119p4_2746</name>
</gene>
<dbReference type="InterPro" id="IPR001719">
    <property type="entry name" value="AP_endonuc_2"/>
</dbReference>
<dbReference type="Gene3D" id="3.20.20.150">
    <property type="entry name" value="Divalent-metal-dependent TIM barrel enzymes"/>
    <property type="match status" value="1"/>
</dbReference>
<dbReference type="InterPro" id="IPR013022">
    <property type="entry name" value="Xyl_isomerase-like_TIM-brl"/>
</dbReference>
<evidence type="ECO:0000256" key="7">
    <source>
        <dbReference type="ARBA" id="ARBA00022833"/>
    </source>
</evidence>
<keyword evidence="6" id="KW-0378">Hydrolase</keyword>
<keyword evidence="8" id="KW-0234">DNA repair</keyword>
<evidence type="ECO:0000256" key="2">
    <source>
        <dbReference type="ARBA" id="ARBA00005340"/>
    </source>
</evidence>
<dbReference type="PROSITE" id="PS00729">
    <property type="entry name" value="AP_NUCLEASE_F2_1"/>
    <property type="match status" value="1"/>
</dbReference>
<comment type="similarity">
    <text evidence="2">Belongs to the AP endonuclease 2 family.</text>
</comment>
<dbReference type="PANTHER" id="PTHR21445:SF0">
    <property type="entry name" value="APURINIC-APYRIMIDINIC ENDONUCLEASE"/>
    <property type="match status" value="1"/>
</dbReference>
<dbReference type="GO" id="GO:0005634">
    <property type="term" value="C:nucleus"/>
    <property type="evidence" value="ECO:0007669"/>
    <property type="project" value="TreeGrafter"/>
</dbReference>
<dbReference type="EMBL" id="JABXXO010000004">
    <property type="protein sequence ID" value="KAF7778401.1"/>
    <property type="molecule type" value="Genomic_DNA"/>
</dbReference>
<dbReference type="GO" id="GO:0005739">
    <property type="term" value="C:mitochondrion"/>
    <property type="evidence" value="ECO:0007669"/>
    <property type="project" value="TreeGrafter"/>
</dbReference>
<feature type="domain" description="Xylose isomerase-like TIM barrel" evidence="10">
    <location>
        <begin position="95"/>
        <end position="355"/>
    </location>
</feature>